<comment type="caution">
    <text evidence="1">The sequence shown here is derived from an EMBL/GenBank/DDBJ whole genome shotgun (WGS) entry which is preliminary data.</text>
</comment>
<dbReference type="EMBL" id="SRLO01000080">
    <property type="protein sequence ID" value="TNN77748.1"/>
    <property type="molecule type" value="Genomic_DNA"/>
</dbReference>
<gene>
    <name evidence="1" type="ORF">EYF80_012046</name>
</gene>
<organism evidence="1 2">
    <name type="scientific">Liparis tanakae</name>
    <name type="common">Tanaka's snailfish</name>
    <dbReference type="NCBI Taxonomy" id="230148"/>
    <lineage>
        <taxon>Eukaryota</taxon>
        <taxon>Metazoa</taxon>
        <taxon>Chordata</taxon>
        <taxon>Craniata</taxon>
        <taxon>Vertebrata</taxon>
        <taxon>Euteleostomi</taxon>
        <taxon>Actinopterygii</taxon>
        <taxon>Neopterygii</taxon>
        <taxon>Teleostei</taxon>
        <taxon>Neoteleostei</taxon>
        <taxon>Acanthomorphata</taxon>
        <taxon>Eupercaria</taxon>
        <taxon>Perciformes</taxon>
        <taxon>Cottioidei</taxon>
        <taxon>Cottales</taxon>
        <taxon>Liparidae</taxon>
        <taxon>Liparis</taxon>
    </lineage>
</organism>
<dbReference type="Proteomes" id="UP000314294">
    <property type="component" value="Unassembled WGS sequence"/>
</dbReference>
<name>A0A4Z2IIU9_9TELE</name>
<keyword evidence="2" id="KW-1185">Reference proteome</keyword>
<dbReference type="AlphaFoldDB" id="A0A4Z2IIU9"/>
<proteinExistence type="predicted"/>
<evidence type="ECO:0000313" key="1">
    <source>
        <dbReference type="EMBL" id="TNN77748.1"/>
    </source>
</evidence>
<reference evidence="1 2" key="1">
    <citation type="submission" date="2019-03" db="EMBL/GenBank/DDBJ databases">
        <title>First draft genome of Liparis tanakae, snailfish: a comprehensive survey of snailfish specific genes.</title>
        <authorList>
            <person name="Kim W."/>
            <person name="Song I."/>
            <person name="Jeong J.-H."/>
            <person name="Kim D."/>
            <person name="Kim S."/>
            <person name="Ryu S."/>
            <person name="Song J.Y."/>
            <person name="Lee S.K."/>
        </authorList>
    </citation>
    <scope>NUCLEOTIDE SEQUENCE [LARGE SCALE GENOMIC DNA]</scope>
    <source>
        <tissue evidence="1">Muscle</tissue>
    </source>
</reference>
<sequence length="125" mass="14129">METVGTLWSGNIDTRPAGRSVQQLDLRRNLWNSNPFLERPDEHTSMASEGPRLSEQRIARDIINLKTEDERRKRFGIWKSPPKKSTFCINLGWSEGPSLPGRYFAPGMRFAAAAACPPWKATGRS</sequence>
<protein>
    <submittedName>
        <fullName evidence="1">Uncharacterized protein</fullName>
    </submittedName>
</protein>
<accession>A0A4Z2IIU9</accession>
<evidence type="ECO:0000313" key="2">
    <source>
        <dbReference type="Proteomes" id="UP000314294"/>
    </source>
</evidence>